<dbReference type="GO" id="GO:0070566">
    <property type="term" value="F:adenylyltransferase activity"/>
    <property type="evidence" value="ECO:0007669"/>
    <property type="project" value="InterPro"/>
</dbReference>
<dbReference type="OrthoDB" id="7058480at2"/>
<evidence type="ECO:0000259" key="5">
    <source>
        <dbReference type="Pfam" id="PF13427"/>
    </source>
</evidence>
<keyword evidence="1 6" id="KW-0808">Transferase</keyword>
<sequence length="257" mass="28008">MDHLTPAVELVADVLGPELIGSYLHGSAVLGGLRPASDVDLLVVSRRSLTPDRRRALLDGLLKISGLDAPLRPVELVVVVQSAVRPWTYPPVCDFLYGEWLRTAYEQGEVPQPAELPDLAVLLTMALAGDRTLSGPPLASVLDPVPWADVVAASTAGVPGLLADLDTDTRNVLLTLARVWTTVATGRIRSKDEAARWALERLPEEHRDVLAHARELYLGARYEEERWSPELRARVLPCAEEMAARIEAARVEAARAV</sequence>
<dbReference type="Pfam" id="PF13427">
    <property type="entry name" value="AadA_C"/>
    <property type="match status" value="1"/>
</dbReference>
<evidence type="ECO:0000313" key="6">
    <source>
        <dbReference type="EMBL" id="SDK87386.1"/>
    </source>
</evidence>
<proteinExistence type="predicted"/>
<name>A0A1G9FGB9_9ACTN</name>
<dbReference type="InterPro" id="IPR043519">
    <property type="entry name" value="NT_sf"/>
</dbReference>
<comment type="catalytic activity">
    <reaction evidence="3">
        <text>spectinomycin + ATP = 9-O-adenylylspectinomycin + diphosphate</text>
        <dbReference type="Rhea" id="RHEA:63228"/>
        <dbReference type="ChEBI" id="CHEBI:30616"/>
        <dbReference type="ChEBI" id="CHEBI:33019"/>
        <dbReference type="ChEBI" id="CHEBI:146260"/>
        <dbReference type="ChEBI" id="CHEBI:146261"/>
    </reaction>
</comment>
<gene>
    <name evidence="6" type="ORF">SAMN05421806_113102</name>
</gene>
<keyword evidence="6" id="KW-0548">Nucleotidyltransferase</keyword>
<dbReference type="GO" id="GO:0046677">
    <property type="term" value="P:response to antibiotic"/>
    <property type="evidence" value="ECO:0007669"/>
    <property type="project" value="UniProtKB-KW"/>
</dbReference>
<reference evidence="6 7" key="1">
    <citation type="submission" date="2016-10" db="EMBL/GenBank/DDBJ databases">
        <authorList>
            <person name="de Groot N.N."/>
        </authorList>
    </citation>
    <scope>NUCLEOTIDE SEQUENCE [LARGE SCALE GENOMIC DNA]</scope>
    <source>
        <strain evidence="6 7">CGMCC 4.5727</strain>
    </source>
</reference>
<organism evidence="6 7">
    <name type="scientific">Streptomyces indicus</name>
    <dbReference type="NCBI Taxonomy" id="417292"/>
    <lineage>
        <taxon>Bacteria</taxon>
        <taxon>Bacillati</taxon>
        <taxon>Actinomycetota</taxon>
        <taxon>Actinomycetes</taxon>
        <taxon>Kitasatosporales</taxon>
        <taxon>Streptomycetaceae</taxon>
        <taxon>Streptomyces</taxon>
    </lineage>
</organism>
<dbReference type="InterPro" id="IPR024172">
    <property type="entry name" value="AadA/Aad9"/>
</dbReference>
<feature type="domain" description="Polymerase nucleotidyl transferase" evidence="4">
    <location>
        <begin position="22"/>
        <end position="58"/>
    </location>
</feature>
<protein>
    <submittedName>
        <fullName evidence="6">Streptomycin 3-adenylyltransferase</fullName>
    </submittedName>
</protein>
<evidence type="ECO:0000313" key="7">
    <source>
        <dbReference type="Proteomes" id="UP000199155"/>
    </source>
</evidence>
<dbReference type="InterPro" id="IPR025184">
    <property type="entry name" value="AadA_C"/>
</dbReference>
<keyword evidence="7" id="KW-1185">Reference proteome</keyword>
<dbReference type="InterPro" id="IPR002934">
    <property type="entry name" value="Polymerase_NTP_transf_dom"/>
</dbReference>
<accession>A0A1G9FGB9</accession>
<dbReference type="Gene3D" id="3.30.460.10">
    <property type="entry name" value="Beta Polymerase, domain 2"/>
    <property type="match status" value="1"/>
</dbReference>
<evidence type="ECO:0000259" key="4">
    <source>
        <dbReference type="Pfam" id="PF01909"/>
    </source>
</evidence>
<dbReference type="Proteomes" id="UP000199155">
    <property type="component" value="Unassembled WGS sequence"/>
</dbReference>
<dbReference type="STRING" id="417292.SAMN05421806_113102"/>
<dbReference type="SUPFAM" id="SSF81301">
    <property type="entry name" value="Nucleotidyltransferase"/>
    <property type="match status" value="1"/>
</dbReference>
<dbReference type="EMBL" id="FNFF01000013">
    <property type="protein sequence ID" value="SDK87386.1"/>
    <property type="molecule type" value="Genomic_DNA"/>
</dbReference>
<dbReference type="RefSeq" id="WP_093614662.1">
    <property type="nucleotide sequence ID" value="NZ_FNFF01000013.1"/>
</dbReference>
<dbReference type="PIRSF" id="PIRSF000819">
    <property type="entry name" value="Streptomycin_3-adenylyltransf"/>
    <property type="match status" value="1"/>
</dbReference>
<dbReference type="Pfam" id="PF01909">
    <property type="entry name" value="NTP_transf_2"/>
    <property type="match status" value="1"/>
</dbReference>
<evidence type="ECO:0000256" key="3">
    <source>
        <dbReference type="ARBA" id="ARBA00047831"/>
    </source>
</evidence>
<dbReference type="CDD" id="cd05403">
    <property type="entry name" value="NT_KNTase_like"/>
    <property type="match status" value="1"/>
</dbReference>
<dbReference type="NCBIfam" id="NF010309">
    <property type="entry name" value="PRK13746.1"/>
    <property type="match status" value="1"/>
</dbReference>
<dbReference type="AlphaFoldDB" id="A0A1G9FGB9"/>
<evidence type="ECO:0000256" key="1">
    <source>
        <dbReference type="ARBA" id="ARBA00022679"/>
    </source>
</evidence>
<feature type="domain" description="Adenylyltransferase AadA C-terminal" evidence="5">
    <location>
        <begin position="140"/>
        <end position="244"/>
    </location>
</feature>
<keyword evidence="2" id="KW-0046">Antibiotic resistance</keyword>
<evidence type="ECO:0000256" key="2">
    <source>
        <dbReference type="ARBA" id="ARBA00023251"/>
    </source>
</evidence>